<reference evidence="2 3" key="1">
    <citation type="submission" date="2018-05" db="EMBL/GenBank/DDBJ databases">
        <title>Genomic Encyclopedia of Type Strains, Phase IV (KMG-IV): sequencing the most valuable type-strain genomes for metagenomic binning, comparative biology and taxonomic classification.</title>
        <authorList>
            <person name="Goeker M."/>
        </authorList>
    </citation>
    <scope>NUCLEOTIDE SEQUENCE [LARGE SCALE GENOMIC DNA]</scope>
    <source>
        <strain evidence="2 3">DSM 103371</strain>
    </source>
</reference>
<comment type="caution">
    <text evidence="2">The sequence shown here is derived from an EMBL/GenBank/DDBJ whole genome shotgun (WGS) entry which is preliminary data.</text>
</comment>
<evidence type="ECO:0000256" key="1">
    <source>
        <dbReference type="SAM" id="MobiDB-lite"/>
    </source>
</evidence>
<name>A0A316GA12_9RHOB</name>
<feature type="region of interest" description="Disordered" evidence="1">
    <location>
        <begin position="1"/>
        <end position="61"/>
    </location>
</feature>
<dbReference type="EMBL" id="QGGV01000003">
    <property type="protein sequence ID" value="PWK56846.1"/>
    <property type="molecule type" value="Genomic_DNA"/>
</dbReference>
<organism evidence="2 3">
    <name type="scientific">Silicimonas algicola</name>
    <dbReference type="NCBI Taxonomy" id="1826607"/>
    <lineage>
        <taxon>Bacteria</taxon>
        <taxon>Pseudomonadati</taxon>
        <taxon>Pseudomonadota</taxon>
        <taxon>Alphaproteobacteria</taxon>
        <taxon>Rhodobacterales</taxon>
        <taxon>Paracoccaceae</taxon>
    </lineage>
</organism>
<proteinExistence type="predicted"/>
<keyword evidence="3" id="KW-1185">Reference proteome</keyword>
<accession>A0A316GA12</accession>
<dbReference type="AlphaFoldDB" id="A0A316GA12"/>
<dbReference type="Proteomes" id="UP000245390">
    <property type="component" value="Unassembled WGS sequence"/>
</dbReference>
<evidence type="ECO:0000313" key="2">
    <source>
        <dbReference type="EMBL" id="PWK56846.1"/>
    </source>
</evidence>
<protein>
    <submittedName>
        <fullName evidence="2">Uncharacterized protein</fullName>
    </submittedName>
</protein>
<sequence>MTQASDPPRPRESKDVLRSRLARIAPLVERATGEPLQRPKTPSPRKAPLNYRRSFKDWASI</sequence>
<gene>
    <name evidence="2" type="ORF">C8D95_10378</name>
</gene>
<feature type="compositionally biased region" description="Basic and acidic residues" evidence="1">
    <location>
        <begin position="8"/>
        <end position="18"/>
    </location>
</feature>
<evidence type="ECO:0000313" key="3">
    <source>
        <dbReference type="Proteomes" id="UP000245390"/>
    </source>
</evidence>